<dbReference type="Proteomes" id="UP000190541">
    <property type="component" value="Unassembled WGS sequence"/>
</dbReference>
<dbReference type="InterPro" id="IPR020843">
    <property type="entry name" value="ER"/>
</dbReference>
<evidence type="ECO:0000313" key="3">
    <source>
        <dbReference type="EMBL" id="SKB36533.1"/>
    </source>
</evidence>
<dbReference type="Gene3D" id="3.40.50.720">
    <property type="entry name" value="NAD(P)-binding Rossmann-like Domain"/>
    <property type="match status" value="1"/>
</dbReference>
<evidence type="ECO:0000259" key="2">
    <source>
        <dbReference type="SMART" id="SM00829"/>
    </source>
</evidence>
<dbReference type="Gene3D" id="3.90.180.10">
    <property type="entry name" value="Medium-chain alcohol dehydrogenases, catalytic domain"/>
    <property type="match status" value="1"/>
</dbReference>
<dbReference type="STRING" id="623280.SAMN05660226_00924"/>
<evidence type="ECO:0000256" key="1">
    <source>
        <dbReference type="ARBA" id="ARBA00023002"/>
    </source>
</evidence>
<feature type="domain" description="Enoyl reductase (ER)" evidence="2">
    <location>
        <begin position="10"/>
        <end position="306"/>
    </location>
</feature>
<dbReference type="InterPro" id="IPR013154">
    <property type="entry name" value="ADH-like_N"/>
</dbReference>
<dbReference type="GO" id="GO:0016491">
    <property type="term" value="F:oxidoreductase activity"/>
    <property type="evidence" value="ECO:0007669"/>
    <property type="project" value="UniProtKB-KW"/>
</dbReference>
<dbReference type="CDD" id="cd05289">
    <property type="entry name" value="MDR_like_2"/>
    <property type="match status" value="1"/>
</dbReference>
<name>A0A1T5APM6_9SPHI</name>
<dbReference type="EMBL" id="FUYS01000002">
    <property type="protein sequence ID" value="SKB36533.1"/>
    <property type="molecule type" value="Genomic_DNA"/>
</dbReference>
<dbReference type="OrthoDB" id="9787435at2"/>
<accession>A0A1T5APM6</accession>
<evidence type="ECO:0000313" key="4">
    <source>
        <dbReference type="Proteomes" id="UP000190541"/>
    </source>
</evidence>
<dbReference type="InterPro" id="IPR011032">
    <property type="entry name" value="GroES-like_sf"/>
</dbReference>
<gene>
    <name evidence="3" type="ORF">SAMN05660226_00924</name>
</gene>
<dbReference type="SUPFAM" id="SSF50129">
    <property type="entry name" value="GroES-like"/>
    <property type="match status" value="1"/>
</dbReference>
<sequence length="311" mass="33964">MRAIRIHEFGGPEVLKLEEVPIPRPAPGEVLVSVHATSVNPVDWRIRSGQRKEKFPVQFPFTPGWDVSGVVQEVGEGVQGLKAGDEVYGRPHPTRNGAYAEYIALPADELAKKPKSIDHIHAAAVPLAGLTAWQGLFDHGHLTEGQRVLIHGASGGVGTLAVQFAKWKGAHVIGTASEKNFGLLNELGADELIDYRQAYFWEKLSNLDLVFDTIGGETQRRSLDVIRPGGRLITTLKPEYVDEAKTRNIHLEGYTAQAYPHQLEAIASLIDERSVKPVIYKVMELEDAAAAQQESQGGHVNGKIILKVAGK</sequence>
<dbReference type="InterPro" id="IPR002364">
    <property type="entry name" value="Quin_OxRdtase/zeta-crystal_CS"/>
</dbReference>
<dbReference type="PANTHER" id="PTHR11695:SF294">
    <property type="entry name" value="RETICULON-4-INTERACTING PROTEIN 1, MITOCHONDRIAL"/>
    <property type="match status" value="1"/>
</dbReference>
<keyword evidence="4" id="KW-1185">Reference proteome</keyword>
<dbReference type="RefSeq" id="WP_079715642.1">
    <property type="nucleotide sequence ID" value="NZ_FUYS01000002.1"/>
</dbReference>
<dbReference type="Pfam" id="PF08240">
    <property type="entry name" value="ADH_N"/>
    <property type="match status" value="1"/>
</dbReference>
<dbReference type="Pfam" id="PF13602">
    <property type="entry name" value="ADH_zinc_N_2"/>
    <property type="match status" value="1"/>
</dbReference>
<organism evidence="3 4">
    <name type="scientific">Parapedobacter luteus</name>
    <dbReference type="NCBI Taxonomy" id="623280"/>
    <lineage>
        <taxon>Bacteria</taxon>
        <taxon>Pseudomonadati</taxon>
        <taxon>Bacteroidota</taxon>
        <taxon>Sphingobacteriia</taxon>
        <taxon>Sphingobacteriales</taxon>
        <taxon>Sphingobacteriaceae</taxon>
        <taxon>Parapedobacter</taxon>
    </lineage>
</organism>
<proteinExistence type="predicted"/>
<dbReference type="SUPFAM" id="SSF51735">
    <property type="entry name" value="NAD(P)-binding Rossmann-fold domains"/>
    <property type="match status" value="1"/>
</dbReference>
<dbReference type="InterPro" id="IPR050700">
    <property type="entry name" value="YIM1/Zinc_Alcohol_DH_Fams"/>
</dbReference>
<keyword evidence="1" id="KW-0560">Oxidoreductase</keyword>
<dbReference type="PROSITE" id="PS01162">
    <property type="entry name" value="QOR_ZETA_CRYSTAL"/>
    <property type="match status" value="1"/>
</dbReference>
<dbReference type="InterPro" id="IPR036291">
    <property type="entry name" value="NAD(P)-bd_dom_sf"/>
</dbReference>
<reference evidence="3 4" key="1">
    <citation type="submission" date="2017-02" db="EMBL/GenBank/DDBJ databases">
        <authorList>
            <person name="Peterson S.W."/>
        </authorList>
    </citation>
    <scope>NUCLEOTIDE SEQUENCE [LARGE SCALE GENOMIC DNA]</scope>
    <source>
        <strain evidence="3 4">DSM 22899</strain>
    </source>
</reference>
<dbReference type="SMART" id="SM00829">
    <property type="entry name" value="PKS_ER"/>
    <property type="match status" value="1"/>
</dbReference>
<dbReference type="GO" id="GO:0008270">
    <property type="term" value="F:zinc ion binding"/>
    <property type="evidence" value="ECO:0007669"/>
    <property type="project" value="InterPro"/>
</dbReference>
<dbReference type="PANTHER" id="PTHR11695">
    <property type="entry name" value="ALCOHOL DEHYDROGENASE RELATED"/>
    <property type="match status" value="1"/>
</dbReference>
<dbReference type="AlphaFoldDB" id="A0A1T5APM6"/>
<protein>
    <submittedName>
        <fullName evidence="3">NADPH:quinone reductase</fullName>
    </submittedName>
</protein>